<evidence type="ECO:0000259" key="6">
    <source>
        <dbReference type="PROSITE" id="PS51007"/>
    </source>
</evidence>
<accession>A0ABY9X4Y0</accession>
<dbReference type="InterPro" id="IPR009056">
    <property type="entry name" value="Cyt_c-like_dom"/>
</dbReference>
<reference evidence="7 8" key="1">
    <citation type="submission" date="2019-08" db="EMBL/GenBank/DDBJ databases">
        <title>Archangium and Cystobacter genomes.</title>
        <authorList>
            <person name="Chen I.-C.K."/>
            <person name="Wielgoss S."/>
        </authorList>
    </citation>
    <scope>NUCLEOTIDE SEQUENCE [LARGE SCALE GENOMIC DNA]</scope>
    <source>
        <strain evidence="7 8">Cbm 6</strain>
    </source>
</reference>
<dbReference type="PANTHER" id="PTHR30600:SF4">
    <property type="entry name" value="CYTOCHROME C DOMAIN-CONTAINING PROTEIN"/>
    <property type="match status" value="1"/>
</dbReference>
<keyword evidence="3 4" id="KW-0408">Iron</keyword>
<dbReference type="EMBL" id="CP043494">
    <property type="protein sequence ID" value="WNG50447.1"/>
    <property type="molecule type" value="Genomic_DNA"/>
</dbReference>
<evidence type="ECO:0000313" key="8">
    <source>
        <dbReference type="Proteomes" id="UP001611383"/>
    </source>
</evidence>
<feature type="region of interest" description="Disordered" evidence="5">
    <location>
        <begin position="34"/>
        <end position="65"/>
    </location>
</feature>
<evidence type="ECO:0000256" key="3">
    <source>
        <dbReference type="ARBA" id="ARBA00023004"/>
    </source>
</evidence>
<evidence type="ECO:0000256" key="5">
    <source>
        <dbReference type="SAM" id="MobiDB-lite"/>
    </source>
</evidence>
<dbReference type="PROSITE" id="PS51007">
    <property type="entry name" value="CYTC"/>
    <property type="match status" value="1"/>
</dbReference>
<dbReference type="InterPro" id="IPR036909">
    <property type="entry name" value="Cyt_c-like_dom_sf"/>
</dbReference>
<dbReference type="PANTHER" id="PTHR30600">
    <property type="entry name" value="CYTOCHROME C PEROXIDASE-RELATED"/>
    <property type="match status" value="1"/>
</dbReference>
<dbReference type="PROSITE" id="PS51257">
    <property type="entry name" value="PROKAR_LIPOPROTEIN"/>
    <property type="match status" value="1"/>
</dbReference>
<dbReference type="SUPFAM" id="SSF46626">
    <property type="entry name" value="Cytochrome c"/>
    <property type="match status" value="1"/>
</dbReference>
<feature type="region of interest" description="Disordered" evidence="5">
    <location>
        <begin position="1"/>
        <end position="20"/>
    </location>
</feature>
<evidence type="ECO:0000256" key="2">
    <source>
        <dbReference type="ARBA" id="ARBA00022723"/>
    </source>
</evidence>
<feature type="domain" description="Cytochrome c" evidence="6">
    <location>
        <begin position="600"/>
        <end position="735"/>
    </location>
</feature>
<dbReference type="Gene3D" id="1.10.760.10">
    <property type="entry name" value="Cytochrome c-like domain"/>
    <property type="match status" value="1"/>
</dbReference>
<evidence type="ECO:0000256" key="4">
    <source>
        <dbReference type="PROSITE-ProRule" id="PRU00433"/>
    </source>
</evidence>
<protein>
    <submittedName>
        <fullName evidence="7">C-type cytochrome</fullName>
    </submittedName>
</protein>
<keyword evidence="1 4" id="KW-0349">Heme</keyword>
<dbReference type="InterPro" id="IPR010538">
    <property type="entry name" value="DHOR"/>
</dbReference>
<proteinExistence type="predicted"/>
<dbReference type="Pfam" id="PF06537">
    <property type="entry name" value="DHOR"/>
    <property type="match status" value="2"/>
</dbReference>
<evidence type="ECO:0000256" key="1">
    <source>
        <dbReference type="ARBA" id="ARBA00022617"/>
    </source>
</evidence>
<name>A0ABY9X4Y0_9BACT</name>
<dbReference type="Proteomes" id="UP001611383">
    <property type="component" value="Chromosome"/>
</dbReference>
<sequence length="735" mass="79241">MNSTKPTTTSSGSSGRPSASALATVFAAVVSLTACGGSSEGGGTGSSPSPEGSPNAPITPTPVGTGVMAEYSPLFAADTPITEQLQYTEPDGTLVTFMGARPTERHARERGEAWDAPDTGPGRYFTFPTFYFQNRTFGLEIRDEVPAGRQRIEVILHVNDGTFDGTTFSLFRNINNPNVRDFGWSLNYGFNNPNEGNKPICHAGERTCRMSFTSNWRTSPHSPLKIGDKIELAPAPRLQRPAIDGGGERYYSFEQLYVVGKGMRPWYGIVPNLDSEPLPDSTLLGGQASVSYNYSEEPHRVFQQMANNIGIGNTKRFVQGRRLFHTSFADGKHSEHPNTNPVFTEHVGQLGPRYNQARCIECHAANGRSPVPAQGARLDTLSVLTGVAGGNGAVLPDPTYGLNVQQRASSSTAPDYSVSVASYEKTVRTLAGGEQVELVKPVYAFKGPVPSLYSVRQAPQVIGMGLLEAVAEPTILALADPEDKNGDGVRGVPHWVNDPETGKVHLGRFGWKATKASLRHQVGDALVKDMSVTSPVFPSRSCQQGAPDCRNGAGATAVSAEELQRMSDYLALIGVPAQRSLRSGYPEGIRVSPEHDVNPELIARGSVLFAQAQCTSCHTAQLTTGNTHPFAELRNQTIRPYTDMLLHDMGPELADTLTEGQAAPSMWRTAPLWGLGSLKYVQGGVQNVRYLHDGRARTLNEAIGWHGGEASASRARYEALSKEDRTAVIAFLESL</sequence>
<keyword evidence="8" id="KW-1185">Reference proteome</keyword>
<gene>
    <name evidence="7" type="ORF">F0U60_44695</name>
</gene>
<keyword evidence="2 4" id="KW-0479">Metal-binding</keyword>
<dbReference type="InterPro" id="IPR051395">
    <property type="entry name" value="Cytochrome_c_Peroxidase/MauG"/>
</dbReference>
<organism evidence="7 8">
    <name type="scientific">Archangium minus</name>
    <dbReference type="NCBI Taxonomy" id="83450"/>
    <lineage>
        <taxon>Bacteria</taxon>
        <taxon>Pseudomonadati</taxon>
        <taxon>Myxococcota</taxon>
        <taxon>Myxococcia</taxon>
        <taxon>Myxococcales</taxon>
        <taxon>Cystobacterineae</taxon>
        <taxon>Archangiaceae</taxon>
        <taxon>Archangium</taxon>
    </lineage>
</organism>
<evidence type="ECO:0000313" key="7">
    <source>
        <dbReference type="EMBL" id="WNG50447.1"/>
    </source>
</evidence>